<evidence type="ECO:0000256" key="1">
    <source>
        <dbReference type="ARBA" id="ARBA00004613"/>
    </source>
</evidence>
<name>H8GGM0_METAL</name>
<dbReference type="GO" id="GO:0005615">
    <property type="term" value="C:extracellular space"/>
    <property type="evidence" value="ECO:0007669"/>
    <property type="project" value="TreeGrafter"/>
</dbReference>
<feature type="compositionally biased region" description="Gly residues" evidence="4">
    <location>
        <begin position="212"/>
        <end position="222"/>
    </location>
</feature>
<dbReference type="EMBL" id="CM001475">
    <property type="protein sequence ID" value="EIC28816.1"/>
    <property type="molecule type" value="Genomic_DNA"/>
</dbReference>
<dbReference type="Pfam" id="PF24517">
    <property type="entry name" value="CBM96"/>
    <property type="match status" value="1"/>
</dbReference>
<organism evidence="6 7">
    <name type="scientific">Methylomicrobium album BG8</name>
    <dbReference type="NCBI Taxonomy" id="686340"/>
    <lineage>
        <taxon>Bacteria</taxon>
        <taxon>Pseudomonadati</taxon>
        <taxon>Pseudomonadota</taxon>
        <taxon>Gammaproteobacteria</taxon>
        <taxon>Methylococcales</taxon>
        <taxon>Methylococcaceae</taxon>
        <taxon>Methylomicrobium</taxon>
    </lineage>
</organism>
<keyword evidence="7" id="KW-1185">Reference proteome</keyword>
<comment type="subcellular location">
    <subcellularLocation>
        <location evidence="1">Secreted</location>
    </subcellularLocation>
</comment>
<dbReference type="GO" id="GO:0030020">
    <property type="term" value="F:extracellular matrix structural constituent conferring tensile strength"/>
    <property type="evidence" value="ECO:0007669"/>
    <property type="project" value="TreeGrafter"/>
</dbReference>
<dbReference type="RefSeq" id="WP_005370180.1">
    <property type="nucleotide sequence ID" value="NZ_CM001475.1"/>
</dbReference>
<feature type="compositionally biased region" description="Low complexity" evidence="4">
    <location>
        <begin position="195"/>
        <end position="211"/>
    </location>
</feature>
<accession>H8GGM0</accession>
<evidence type="ECO:0000256" key="3">
    <source>
        <dbReference type="ARBA" id="ARBA00022729"/>
    </source>
</evidence>
<dbReference type="GO" id="GO:0030198">
    <property type="term" value="P:extracellular matrix organization"/>
    <property type="evidence" value="ECO:0007669"/>
    <property type="project" value="TreeGrafter"/>
</dbReference>
<feature type="region of interest" description="Disordered" evidence="4">
    <location>
        <begin position="195"/>
        <end position="265"/>
    </location>
</feature>
<dbReference type="GO" id="GO:0031012">
    <property type="term" value="C:extracellular matrix"/>
    <property type="evidence" value="ECO:0007669"/>
    <property type="project" value="TreeGrafter"/>
</dbReference>
<dbReference type="Proteomes" id="UP000005090">
    <property type="component" value="Chromosome"/>
</dbReference>
<evidence type="ECO:0000313" key="7">
    <source>
        <dbReference type="Proteomes" id="UP000005090"/>
    </source>
</evidence>
<reference evidence="6 7" key="1">
    <citation type="journal article" date="2013" name="Genome Announc.">
        <title>Genome Sequence of the Obligate Gammaproteobacterial Methanotroph Methylomicrobium album Strain BG8.</title>
        <authorList>
            <person name="Kits K.D."/>
            <person name="Kalyuzhnaya M.G."/>
            <person name="Klotz M.G."/>
            <person name="Jetten M.S."/>
            <person name="Op den Camp H.J."/>
            <person name="Vuilleumier S."/>
            <person name="Bringel F."/>
            <person name="Dispirito A.A."/>
            <person name="Murrell J.C."/>
            <person name="Bruce D."/>
            <person name="Cheng J.F."/>
            <person name="Copeland A."/>
            <person name="Goodwin L."/>
            <person name="Hauser L."/>
            <person name="Lajus A."/>
            <person name="Land M.L."/>
            <person name="Lapidus A."/>
            <person name="Lucas S."/>
            <person name="Medigue C."/>
            <person name="Pitluck S."/>
            <person name="Woyke T."/>
            <person name="Zeytun A."/>
            <person name="Stein L.Y."/>
        </authorList>
    </citation>
    <scope>NUCLEOTIDE SEQUENCE [LARGE SCALE GENOMIC DNA]</scope>
    <source>
        <strain evidence="6 7">BG8</strain>
    </source>
</reference>
<evidence type="ECO:0000256" key="4">
    <source>
        <dbReference type="SAM" id="MobiDB-lite"/>
    </source>
</evidence>
<dbReference type="STRING" id="686340.Metal_0997"/>
<keyword evidence="3" id="KW-0732">Signal</keyword>
<proteinExistence type="predicted"/>
<evidence type="ECO:0000259" key="5">
    <source>
        <dbReference type="Pfam" id="PF24517"/>
    </source>
</evidence>
<feature type="domain" description="Carbohydrate-binding module family 96" evidence="5">
    <location>
        <begin position="20"/>
        <end position="174"/>
    </location>
</feature>
<dbReference type="AlphaFoldDB" id="H8GGM0"/>
<gene>
    <name evidence="6" type="ORF">Metal_0997</name>
</gene>
<feature type="compositionally biased region" description="Low complexity" evidence="4">
    <location>
        <begin position="245"/>
        <end position="265"/>
    </location>
</feature>
<evidence type="ECO:0000313" key="6">
    <source>
        <dbReference type="EMBL" id="EIC28816.1"/>
    </source>
</evidence>
<dbReference type="PANTHER" id="PTHR24023:SF1095">
    <property type="entry name" value="EGF-LIKE DOMAIN-CONTAINING PROTEIN"/>
    <property type="match status" value="1"/>
</dbReference>
<feature type="compositionally biased region" description="Low complexity" evidence="4">
    <location>
        <begin position="223"/>
        <end position="233"/>
    </location>
</feature>
<dbReference type="eggNOG" id="COG5164">
    <property type="taxonomic scope" value="Bacteria"/>
</dbReference>
<sequence length="539" mass="51952">MVSLAAMAASPTALGEPTLVGDTYIKTGVSKNFGKKNQLLIVAGSTKGVLEFDLEKSTPATASVSRATLRVFVTKVKGKSAGKLQIQAINLDQNALNDISETNLNAGSNLALGDIVTEIPGVNTAKVNQWLEFDVTDALKLAIEKDTPDKLIAFALISTDTLSLSLESKESKASGHAATLNIVYSTVGTAGAPGTIGPQGAAGPQGAVGPQGPAGGGAGSVGPQGPQGAVGPQGPAGGGAGSVGPQGPQGAVGPQGPAGAIGPQGLQGLIGPQGLAGAIGPQGLAGAIGPQGLAGAIGPQGLQGLIGPQGLAGAIGPQGLEGAIGPQGLQGLVGPQGLQGLVGPQGLAGAIGPQGLQGAIGPQGLQGLVGPQGLQGLVGPQGLQGVIGPQGVQGLIGPQGPIGQLLGTVVKTTEILNPVAGQLINATCDPGQILVGGGLLTPVLANVLPLINAPLLNGSGQATGWSGAFGLLNTNVTGNLVSGVVDILGAILGGLTGSLENTAITGQVAGIVNSLLPLPTAAPTQPYTVYALCGQPADS</sequence>
<dbReference type="PANTHER" id="PTHR24023">
    <property type="entry name" value="COLLAGEN ALPHA"/>
    <property type="match status" value="1"/>
</dbReference>
<protein>
    <recommendedName>
        <fullName evidence="5">Carbohydrate-binding module family 96 domain-containing protein</fullName>
    </recommendedName>
</protein>
<dbReference type="InterPro" id="IPR055372">
    <property type="entry name" value="CBM96"/>
</dbReference>
<evidence type="ECO:0000256" key="2">
    <source>
        <dbReference type="ARBA" id="ARBA00022525"/>
    </source>
</evidence>
<keyword evidence="2" id="KW-0964">Secreted</keyword>
<dbReference type="InterPro" id="IPR050149">
    <property type="entry name" value="Collagen_superfamily"/>
</dbReference>
<dbReference type="NCBIfam" id="NF033679">
    <property type="entry name" value="DNRLRE_dom"/>
    <property type="match status" value="1"/>
</dbReference>
<feature type="compositionally biased region" description="Gly residues" evidence="4">
    <location>
        <begin position="234"/>
        <end position="244"/>
    </location>
</feature>
<dbReference type="HOGENOM" id="CLU_505084_0_0_6"/>